<sequence>MTDLQEASNRPEHAVADTSTSSSPPSVQQGEASGNPERKARKEAQKAAKAAQAAAKKAAKQHAAAEASSSSSPTATSSTANSQGSSNGSSKKPHRLDPRSQPTDVQLSKALSYILRHGALKEGLEIRADGFIKLDDVLQRPRVKSINMAESTGGKRRPELKDVLDIVESNDKQRFEVRREEADGWWIRAVQGHSIKAVTEMEHVTLTRDNLDALLSLGQVTSKDDEDPNESLLSQLEAASLQAQVQAQEKGSGGGGGGGGGGGEGGSAGQHLVIHGTNPAAWDQILASGGLKPMTRNHIHLAKGKFGQQGVISGMRKSASRLIYIDVARALADGIPFTISSNGVVLTPGDPAADGLLHSRYFVRVEDQNGNVVWSPSE</sequence>
<dbReference type="EMBL" id="KZ819233">
    <property type="protein sequence ID" value="PWY96954.1"/>
    <property type="molecule type" value="Genomic_DNA"/>
</dbReference>
<dbReference type="Proteomes" id="UP000246740">
    <property type="component" value="Unassembled WGS sequence"/>
</dbReference>
<feature type="region of interest" description="Disordered" evidence="7">
    <location>
        <begin position="1"/>
        <end position="104"/>
    </location>
</feature>
<feature type="compositionally biased region" description="Basic and acidic residues" evidence="7">
    <location>
        <begin position="36"/>
        <end position="46"/>
    </location>
</feature>
<evidence type="ECO:0000256" key="4">
    <source>
        <dbReference type="ARBA" id="ARBA00022679"/>
    </source>
</evidence>
<comment type="catalytic activity">
    <reaction evidence="6">
        <text>2'-phospho-[ligated tRNA] + NAD(+) = mature tRNA + ADP-alpha-D-ribose 1'',2''-cyclic phosphate + nicotinamide</text>
        <dbReference type="Rhea" id="RHEA:23324"/>
        <dbReference type="Rhea" id="RHEA-COMP:11106"/>
        <dbReference type="Rhea" id="RHEA-COMP:11107"/>
        <dbReference type="ChEBI" id="CHEBI:17154"/>
        <dbReference type="ChEBI" id="CHEBI:57540"/>
        <dbReference type="ChEBI" id="CHEBI:76596"/>
        <dbReference type="ChEBI" id="CHEBI:82883"/>
        <dbReference type="ChEBI" id="CHEBI:85027"/>
        <dbReference type="EC" id="2.7.1.160"/>
    </reaction>
</comment>
<organism evidence="8 9">
    <name type="scientific">Testicularia cyperi</name>
    <dbReference type="NCBI Taxonomy" id="1882483"/>
    <lineage>
        <taxon>Eukaryota</taxon>
        <taxon>Fungi</taxon>
        <taxon>Dikarya</taxon>
        <taxon>Basidiomycota</taxon>
        <taxon>Ustilaginomycotina</taxon>
        <taxon>Ustilaginomycetes</taxon>
        <taxon>Ustilaginales</taxon>
        <taxon>Anthracoideaceae</taxon>
        <taxon>Testicularia</taxon>
    </lineage>
</organism>
<dbReference type="Gene3D" id="1.10.10.970">
    <property type="entry name" value="RNA 2'-phosphotransferase, Tpt1/KptA family, N-terminal domain"/>
    <property type="match status" value="1"/>
</dbReference>
<keyword evidence="4" id="KW-0808">Transferase</keyword>
<dbReference type="InterPro" id="IPR042080">
    <property type="entry name" value="RNA_2'-PTrans_N"/>
</dbReference>
<dbReference type="InterPro" id="IPR002745">
    <property type="entry name" value="Ptrans_KptA/Tpt1"/>
</dbReference>
<comment type="function">
    <text evidence="1">Catalyzes the last step of tRNA splicing, the transfer of the splice junction 2'-phosphate from ligated tRNA to NAD to produce ADP-ribose 1''-2'' cyclic phosphate.</text>
</comment>
<evidence type="ECO:0000256" key="5">
    <source>
        <dbReference type="ARBA" id="ARBA00023027"/>
    </source>
</evidence>
<evidence type="ECO:0000256" key="1">
    <source>
        <dbReference type="ARBA" id="ARBA00003343"/>
    </source>
</evidence>
<accession>A0A317XEQ3</accession>
<feature type="region of interest" description="Disordered" evidence="7">
    <location>
        <begin position="243"/>
        <end position="272"/>
    </location>
</feature>
<dbReference type="EC" id="2.7.1.160" evidence="3"/>
<name>A0A317XEQ3_9BASI</name>
<dbReference type="AlphaFoldDB" id="A0A317XEQ3"/>
<gene>
    <name evidence="8" type="ORF">BCV70DRAFT_203297</name>
</gene>
<evidence type="ECO:0000313" key="9">
    <source>
        <dbReference type="Proteomes" id="UP000246740"/>
    </source>
</evidence>
<dbReference type="STRING" id="1882483.A0A317XEQ3"/>
<feature type="compositionally biased region" description="Low complexity" evidence="7">
    <location>
        <begin position="47"/>
        <end position="90"/>
    </location>
</feature>
<dbReference type="PANTHER" id="PTHR12684">
    <property type="entry name" value="PUTATIVE PHOSPHOTRANSFERASE"/>
    <property type="match status" value="1"/>
</dbReference>
<keyword evidence="9" id="KW-1185">Reference proteome</keyword>
<evidence type="ECO:0000256" key="6">
    <source>
        <dbReference type="ARBA" id="ARBA00047949"/>
    </source>
</evidence>
<evidence type="ECO:0000256" key="2">
    <source>
        <dbReference type="ARBA" id="ARBA00009836"/>
    </source>
</evidence>
<reference evidence="8 9" key="1">
    <citation type="journal article" date="2018" name="Mol. Biol. Evol.">
        <title>Broad Genomic Sampling Reveals a Smut Pathogenic Ancestry of the Fungal Clade Ustilaginomycotina.</title>
        <authorList>
            <person name="Kijpornyongpan T."/>
            <person name="Mondo S.J."/>
            <person name="Barry K."/>
            <person name="Sandor L."/>
            <person name="Lee J."/>
            <person name="Lipzen A."/>
            <person name="Pangilinan J."/>
            <person name="LaButti K."/>
            <person name="Hainaut M."/>
            <person name="Henrissat B."/>
            <person name="Grigoriev I.V."/>
            <person name="Spatafora J.W."/>
            <person name="Aime M.C."/>
        </authorList>
    </citation>
    <scope>NUCLEOTIDE SEQUENCE [LARGE SCALE GENOMIC DNA]</scope>
    <source>
        <strain evidence="8 9">MCA 3645</strain>
    </source>
</reference>
<dbReference type="InterPro" id="IPR042081">
    <property type="entry name" value="RNA_2'-PTrans_C"/>
</dbReference>
<evidence type="ECO:0000313" key="8">
    <source>
        <dbReference type="EMBL" id="PWY96954.1"/>
    </source>
</evidence>
<dbReference type="Pfam" id="PF01885">
    <property type="entry name" value="PTS_2-RNA"/>
    <property type="match status" value="2"/>
</dbReference>
<dbReference type="OrthoDB" id="419694at2759"/>
<evidence type="ECO:0000256" key="7">
    <source>
        <dbReference type="SAM" id="MobiDB-lite"/>
    </source>
</evidence>
<evidence type="ECO:0000256" key="3">
    <source>
        <dbReference type="ARBA" id="ARBA00012007"/>
    </source>
</evidence>
<dbReference type="Gene3D" id="3.20.170.30">
    <property type="match status" value="1"/>
</dbReference>
<dbReference type="PANTHER" id="PTHR12684:SF2">
    <property type="entry name" value="TRNA 2'-PHOSPHOTRANSFERASE 1"/>
    <property type="match status" value="1"/>
</dbReference>
<feature type="compositionally biased region" description="Gly residues" evidence="7">
    <location>
        <begin position="251"/>
        <end position="268"/>
    </location>
</feature>
<comment type="similarity">
    <text evidence="2">Belongs to the KptA/TPT1 family.</text>
</comment>
<protein>
    <recommendedName>
        <fullName evidence="3">2'-phosphotransferase</fullName>
        <ecNumber evidence="3">2.7.1.160</ecNumber>
    </recommendedName>
</protein>
<proteinExistence type="inferred from homology"/>
<dbReference type="GO" id="GO:0000215">
    <property type="term" value="F:tRNA 2'-phosphotransferase activity"/>
    <property type="evidence" value="ECO:0007669"/>
    <property type="project" value="UniProtKB-EC"/>
</dbReference>
<dbReference type="SUPFAM" id="SSF56399">
    <property type="entry name" value="ADP-ribosylation"/>
    <property type="match status" value="2"/>
</dbReference>
<dbReference type="InParanoid" id="A0A317XEQ3"/>
<keyword evidence="5" id="KW-0520">NAD</keyword>
<dbReference type="GO" id="GO:0006388">
    <property type="term" value="P:tRNA splicing, via endonucleolytic cleavage and ligation"/>
    <property type="evidence" value="ECO:0007669"/>
    <property type="project" value="TreeGrafter"/>
</dbReference>
<dbReference type="FunCoup" id="A0A317XEQ3">
    <property type="interactions" value="27"/>
</dbReference>